<dbReference type="SMART" id="SM00028">
    <property type="entry name" value="TPR"/>
    <property type="match status" value="10"/>
</dbReference>
<dbReference type="PANTHER" id="PTHR45641:SF1">
    <property type="entry name" value="AAA+ ATPASE DOMAIN-CONTAINING PROTEIN"/>
    <property type="match status" value="1"/>
</dbReference>
<evidence type="ECO:0000256" key="1">
    <source>
        <dbReference type="ARBA" id="ARBA00022737"/>
    </source>
</evidence>
<dbReference type="InterPro" id="IPR003409">
    <property type="entry name" value="MORN"/>
</dbReference>
<dbReference type="PROSITE" id="PS50005">
    <property type="entry name" value="TPR"/>
    <property type="match status" value="5"/>
</dbReference>
<name>A0AAD2PUF8_9STRA</name>
<dbReference type="PANTHER" id="PTHR45641">
    <property type="entry name" value="TETRATRICOPEPTIDE REPEAT PROTEIN (AFU_ORTHOLOGUE AFUA_6G03870)"/>
    <property type="match status" value="1"/>
</dbReference>
<feature type="repeat" description="TPR" evidence="3">
    <location>
        <begin position="773"/>
        <end position="806"/>
    </location>
</feature>
<dbReference type="Pfam" id="PF02493">
    <property type="entry name" value="MORN"/>
    <property type="match status" value="4"/>
</dbReference>
<dbReference type="Proteomes" id="UP001295423">
    <property type="component" value="Unassembled WGS sequence"/>
</dbReference>
<keyword evidence="7" id="KW-1185">Reference proteome</keyword>
<dbReference type="Gene3D" id="1.25.40.10">
    <property type="entry name" value="Tetratricopeptide repeat domain"/>
    <property type="match status" value="4"/>
</dbReference>
<comment type="caution">
    <text evidence="6">The sequence shown here is derived from an EMBL/GenBank/DDBJ whole genome shotgun (WGS) entry which is preliminary data.</text>
</comment>
<dbReference type="SUPFAM" id="SSF48452">
    <property type="entry name" value="TPR-like"/>
    <property type="match status" value="3"/>
</dbReference>
<dbReference type="Pfam" id="PF13424">
    <property type="entry name" value="TPR_12"/>
    <property type="match status" value="5"/>
</dbReference>
<evidence type="ECO:0000259" key="5">
    <source>
        <dbReference type="Pfam" id="PF20710"/>
    </source>
</evidence>
<sequence length="1038" mass="117059">MNDNAEIVDPTLINPNDVLSHRGKGKHEGNRILRETIIARSAEFHASSLERKKEILDEIVLGLDGRFLKWDSEHRRYFVMTKEDAVRIVRNKFFYLRRPSAYKAFPYIEARPPTANYDDELNSRMESMSQDSEWSGFVDRTDMDEMFDDEETVVDGNKALRDEDDDSAKDRLMALLNDEGGEQLAQTILSIVNSVDKEEEEATLSISSSSGRFGLDDQAQDTLKAAKRSLQQQQQQQQGRQTKRARRNAPKTAKEGEETKPAAEVIEAKMVEDDDVRSVTSSRSDATCESRRAFNVEDDMPRIKIEEKIKMGRKKARKTDREYTGTTLDGKPHGIGFMTYDNGRLLGGHWLHGVFQGQGFAIYENDDKCFGSFLKNKVHGIATYMTNSTKYVGQFHKKQRHGKGRFNDVQKGTFDGDFVDGRFEGLGVHTGMNGAITQGRFENWKIKEHFNIVPMDVSHSHEPQAMLEQLNINRSPDESDTIEKTGDQIVLDTATVLTPEQRLDQKLQAKGARNPEVALTYNSIARVLLKDARLEKDPELYEAAIRQYQKVLPIHGPEHISTAGTYDNIGNVLREQGKSEEAMKQYQKGLEIKLKVNGADDISIAETHDNIGHVMREQGKSKKAMEQYKKGLEIKLKVLGQEHSSTADSYFCIGGVSSDQDMNEVALENYEQALNIFKKVNGPEHPSIALTHHEIANVLCNQGKWEHASERYFKALVIKLKALGPAHYSTATTYHCIGNVLCNQGRYYEALERYQTALEIKSKACGREHSSTISTYQCIGNVLRSQGRYEAAMHQYEKVLKIQLKVYGPENASTAATYHSIGNALYNQGRYDEAMQHHQRSLDIKSKVYGPEHPATASTYQEIGTILSKQGKTGEAMRQIQKGLDIFLRVNGSEHSSTAAAHQAFGEVLQQLGRIEESSVQFEKALSIFRNNLGDNHPRVAMVYNCIAKDLAQTGHQNKAVELLEKAVKIQLKNSRDDHPDLAKIYATMSDISNTEDWERDGNQAGFQALDDVLEVPEEVPILEVPILENPIYRPFGI</sequence>
<feature type="domain" description="DUF6824" evidence="5">
    <location>
        <begin position="17"/>
        <end position="87"/>
    </location>
</feature>
<dbReference type="InterPro" id="IPR049227">
    <property type="entry name" value="DUF6824"/>
</dbReference>
<dbReference type="InterPro" id="IPR011990">
    <property type="entry name" value="TPR-like_helical_dom_sf"/>
</dbReference>
<dbReference type="EMBL" id="CAKOGP040001759">
    <property type="protein sequence ID" value="CAJ1950104.1"/>
    <property type="molecule type" value="Genomic_DNA"/>
</dbReference>
<feature type="region of interest" description="Disordered" evidence="4">
    <location>
        <begin position="222"/>
        <end position="268"/>
    </location>
</feature>
<keyword evidence="1" id="KW-0677">Repeat</keyword>
<keyword evidence="2 3" id="KW-0802">TPR repeat</keyword>
<dbReference type="Gene3D" id="2.20.110.10">
    <property type="entry name" value="Histone H3 K4-specific methyltransferase SET7/9 N-terminal domain"/>
    <property type="match status" value="1"/>
</dbReference>
<feature type="repeat" description="TPR" evidence="3">
    <location>
        <begin position="563"/>
        <end position="596"/>
    </location>
</feature>
<evidence type="ECO:0000256" key="3">
    <source>
        <dbReference type="PROSITE-ProRule" id="PRU00339"/>
    </source>
</evidence>
<feature type="repeat" description="TPR" evidence="3">
    <location>
        <begin position="731"/>
        <end position="764"/>
    </location>
</feature>
<dbReference type="InterPro" id="IPR019734">
    <property type="entry name" value="TPR_rpt"/>
</dbReference>
<accession>A0AAD2PUF8</accession>
<gene>
    <name evidence="6" type="ORF">CYCCA115_LOCUS12424</name>
</gene>
<evidence type="ECO:0000256" key="4">
    <source>
        <dbReference type="SAM" id="MobiDB-lite"/>
    </source>
</evidence>
<feature type="repeat" description="TPR" evidence="3">
    <location>
        <begin position="605"/>
        <end position="638"/>
    </location>
</feature>
<feature type="repeat" description="TPR" evidence="3">
    <location>
        <begin position="815"/>
        <end position="848"/>
    </location>
</feature>
<feature type="compositionally biased region" description="Basic and acidic residues" evidence="4">
    <location>
        <begin position="252"/>
        <end position="268"/>
    </location>
</feature>
<protein>
    <recommendedName>
        <fullName evidence="5">DUF6824 domain-containing protein</fullName>
    </recommendedName>
</protein>
<evidence type="ECO:0000313" key="7">
    <source>
        <dbReference type="Proteomes" id="UP001295423"/>
    </source>
</evidence>
<proteinExistence type="predicted"/>
<dbReference type="Pfam" id="PF20710">
    <property type="entry name" value="DUF6824"/>
    <property type="match status" value="1"/>
</dbReference>
<organism evidence="6 7">
    <name type="scientific">Cylindrotheca closterium</name>
    <dbReference type="NCBI Taxonomy" id="2856"/>
    <lineage>
        <taxon>Eukaryota</taxon>
        <taxon>Sar</taxon>
        <taxon>Stramenopiles</taxon>
        <taxon>Ochrophyta</taxon>
        <taxon>Bacillariophyta</taxon>
        <taxon>Bacillariophyceae</taxon>
        <taxon>Bacillariophycidae</taxon>
        <taxon>Bacillariales</taxon>
        <taxon>Bacillariaceae</taxon>
        <taxon>Cylindrotheca</taxon>
    </lineage>
</organism>
<evidence type="ECO:0000256" key="2">
    <source>
        <dbReference type="ARBA" id="ARBA00022803"/>
    </source>
</evidence>
<evidence type="ECO:0000313" key="6">
    <source>
        <dbReference type="EMBL" id="CAJ1950104.1"/>
    </source>
</evidence>
<dbReference type="AlphaFoldDB" id="A0AAD2PUF8"/>
<reference evidence="6" key="1">
    <citation type="submission" date="2023-08" db="EMBL/GenBank/DDBJ databases">
        <authorList>
            <person name="Audoor S."/>
            <person name="Bilcke G."/>
        </authorList>
    </citation>
    <scope>NUCLEOTIDE SEQUENCE</scope>
</reference>
<dbReference type="SUPFAM" id="SSF82185">
    <property type="entry name" value="Histone H3 K4-specific methyltransferase SET7/9 N-terminal domain"/>
    <property type="match status" value="1"/>
</dbReference>